<comment type="caution">
    <text evidence="11">The sequence shown here is derived from an EMBL/GenBank/DDBJ whole genome shotgun (WGS) entry which is preliminary data.</text>
</comment>
<keyword evidence="2 7" id="KW-0479">Metal-binding</keyword>
<keyword evidence="12" id="KW-1185">Reference proteome</keyword>
<evidence type="ECO:0000313" key="12">
    <source>
        <dbReference type="Proteomes" id="UP001152766"/>
    </source>
</evidence>
<dbReference type="Gene3D" id="2.60.40.10">
    <property type="entry name" value="Immunoglobulins"/>
    <property type="match status" value="1"/>
</dbReference>
<feature type="active site" description="Charge relay system" evidence="7">
    <location>
        <position position="483"/>
    </location>
</feature>
<reference evidence="11" key="1">
    <citation type="submission" date="2019-02" db="EMBL/GenBank/DDBJ databases">
        <title>Draft genome of the type strain Pelomonas aquatica CCUG 52575T.</title>
        <authorList>
            <person name="Gomila M."/>
            <person name="Lalucat J."/>
        </authorList>
    </citation>
    <scope>NUCLEOTIDE SEQUENCE</scope>
    <source>
        <strain evidence="11">CCUG 52575</strain>
    </source>
</reference>
<feature type="binding site" evidence="7">
    <location>
        <position position="538"/>
    </location>
    <ligand>
        <name>Ca(2+)</name>
        <dbReference type="ChEBI" id="CHEBI:29108"/>
    </ligand>
</feature>
<dbReference type="GO" id="GO:0004252">
    <property type="term" value="F:serine-type endopeptidase activity"/>
    <property type="evidence" value="ECO:0007669"/>
    <property type="project" value="UniProtKB-UniRule"/>
</dbReference>
<feature type="chain" id="PRO_5040721739" description="PKD domain-containing protein" evidence="8">
    <location>
        <begin position="25"/>
        <end position="804"/>
    </location>
</feature>
<protein>
    <recommendedName>
        <fullName evidence="13">PKD domain-containing protein</fullName>
    </recommendedName>
</protein>
<dbReference type="CDD" id="cd04056">
    <property type="entry name" value="Peptidases_S53"/>
    <property type="match status" value="1"/>
</dbReference>
<dbReference type="CDD" id="cd11377">
    <property type="entry name" value="Pro-peptidase_S53"/>
    <property type="match status" value="1"/>
</dbReference>
<dbReference type="EMBL" id="SGUG01000002">
    <property type="protein sequence ID" value="MDG0861178.1"/>
    <property type="molecule type" value="Genomic_DNA"/>
</dbReference>
<keyword evidence="8" id="KW-0732">Signal</keyword>
<dbReference type="InterPro" id="IPR013783">
    <property type="entry name" value="Ig-like_fold"/>
</dbReference>
<sequence>MKLLRHTLNLVVAAALGAAAFSTAAGSYATASAPVPGAWVATHTKAHALAYVDATDAGAMADNAMVHIAVSLKLRNKDALDALTQRLASGQSRQHLTQAQFLENHAPTREQAVKVVNYLRSHGFSNVELAANRLLVTADGTPGQIQAAFQAQMRHFKVKGRLAHANVTDVNVPATLADSVLAVTGLQTVHMAHTTMRLARTQAAAPQAIVGINPTLFPSIYGASGMPSASTATIGIITQGSMTQTVADLKTFAANAGYPVPPVSVVTVGSASTDTSGVDEWNMDSQSSLAAAGGTIKSMLLYTATTLSDADLTTTYNKAVSDNLAKVINVSLGECETAAKSSGITASNDQIFQTAVAQGQTFSVSSGDSGSYECGGSTSQQSYPAVSPYVMAIGGTTLSTSGGTWVGETAWSCSGPTTCPQSASGGTGGGVSSTEAAPSWQTSAGVLTTAGKRGVPDIAFDAAPSSGALILVNGANVQIGGTSLAAPLFTGFYSRIQAAHGNTLGFPASTLYAGAAANPSWFHDVTSGSNGGYSAGVGWDYVTGYGSLQVQNFSSAFGSGGSTLTANFSCSTSGLVATCTDSSTDSGGTISGHSWTFGDGGTSTATSPSHSYAAAGTYTVTETVTESGTGKTASKTSTVTVSSGSTSSQLLLNTGFENGMTSWTATSGVGCTNASCAGETAHGGTGFAWLDGYGSIHTDSVSQSVAIPAGKSSATLSFYLHIDTRETTTSTAYDTLKVQVLNSSGAVLATLATYSNLNAATGYVLRSLDMSAYIGQTVTIKFVGTEDSSLATSFVLDDVTLTVQ</sequence>
<feature type="active site" description="Charge relay system" evidence="7">
    <location>
        <position position="284"/>
    </location>
</feature>
<dbReference type="SUPFAM" id="SSF52743">
    <property type="entry name" value="Subtilisin-like"/>
    <property type="match status" value="1"/>
</dbReference>
<evidence type="ECO:0000256" key="2">
    <source>
        <dbReference type="ARBA" id="ARBA00022723"/>
    </source>
</evidence>
<evidence type="ECO:0000256" key="6">
    <source>
        <dbReference type="ARBA" id="ARBA00023145"/>
    </source>
</evidence>
<dbReference type="GO" id="GO:0008240">
    <property type="term" value="F:tripeptidyl-peptidase activity"/>
    <property type="evidence" value="ECO:0007669"/>
    <property type="project" value="TreeGrafter"/>
</dbReference>
<keyword evidence="3 7" id="KW-0378">Hydrolase</keyword>
<dbReference type="RefSeq" id="WP_268148297.1">
    <property type="nucleotide sequence ID" value="NZ_JAPPUW010000004.1"/>
</dbReference>
<dbReference type="InterPro" id="IPR023828">
    <property type="entry name" value="Peptidase_S8_Ser-AS"/>
</dbReference>
<dbReference type="InterPro" id="IPR036852">
    <property type="entry name" value="Peptidase_S8/S53_dom_sf"/>
</dbReference>
<feature type="domain" description="PKD" evidence="9">
    <location>
        <begin position="582"/>
        <end position="646"/>
    </location>
</feature>
<keyword evidence="4 7" id="KW-0720">Serine protease</keyword>
<dbReference type="InterPro" id="IPR022409">
    <property type="entry name" value="PKD/Chitinase_dom"/>
</dbReference>
<evidence type="ECO:0000313" key="11">
    <source>
        <dbReference type="EMBL" id="MDG0861178.1"/>
    </source>
</evidence>
<dbReference type="PROSITE" id="PS50093">
    <property type="entry name" value="PKD"/>
    <property type="match status" value="1"/>
</dbReference>
<dbReference type="SUPFAM" id="SSF54897">
    <property type="entry name" value="Protease propeptides/inhibitors"/>
    <property type="match status" value="1"/>
</dbReference>
<evidence type="ECO:0000256" key="8">
    <source>
        <dbReference type="SAM" id="SignalP"/>
    </source>
</evidence>
<dbReference type="InterPro" id="IPR030400">
    <property type="entry name" value="Sedolisin_dom"/>
</dbReference>
<evidence type="ECO:0008006" key="13">
    <source>
        <dbReference type="Google" id="ProtNLM"/>
    </source>
</evidence>
<dbReference type="PROSITE" id="PS51695">
    <property type="entry name" value="SEDOLISIN"/>
    <property type="match status" value="1"/>
</dbReference>
<organism evidence="11 12">
    <name type="scientific">Pelomonas aquatica</name>
    <dbReference type="NCBI Taxonomy" id="431058"/>
    <lineage>
        <taxon>Bacteria</taxon>
        <taxon>Pseudomonadati</taxon>
        <taxon>Pseudomonadota</taxon>
        <taxon>Betaproteobacteria</taxon>
        <taxon>Burkholderiales</taxon>
        <taxon>Sphaerotilaceae</taxon>
        <taxon>Roseateles</taxon>
    </lineage>
</organism>
<proteinExistence type="predicted"/>
<dbReference type="Pfam" id="PF09286">
    <property type="entry name" value="Pro-kuma_activ"/>
    <property type="match status" value="1"/>
</dbReference>
<dbReference type="GO" id="GO:0006508">
    <property type="term" value="P:proteolysis"/>
    <property type="evidence" value="ECO:0007669"/>
    <property type="project" value="UniProtKB-KW"/>
</dbReference>
<dbReference type="PANTHER" id="PTHR14218">
    <property type="entry name" value="PROTEASE S8 TRIPEPTIDYL PEPTIDASE I CLN2"/>
    <property type="match status" value="1"/>
</dbReference>
<evidence type="ECO:0000256" key="5">
    <source>
        <dbReference type="ARBA" id="ARBA00022837"/>
    </source>
</evidence>
<dbReference type="Gene3D" id="3.40.50.200">
    <property type="entry name" value="Peptidase S8/S53 domain"/>
    <property type="match status" value="1"/>
</dbReference>
<keyword evidence="1 7" id="KW-0645">Protease</keyword>
<dbReference type="SMART" id="SM00944">
    <property type="entry name" value="Pro-kuma_activ"/>
    <property type="match status" value="1"/>
</dbReference>
<dbReference type="InterPro" id="IPR015366">
    <property type="entry name" value="S53_propep"/>
</dbReference>
<dbReference type="Proteomes" id="UP001152766">
    <property type="component" value="Unassembled WGS sequence"/>
</dbReference>
<evidence type="ECO:0000256" key="1">
    <source>
        <dbReference type="ARBA" id="ARBA00022670"/>
    </source>
</evidence>
<feature type="binding site" evidence="7">
    <location>
        <position position="540"/>
    </location>
    <ligand>
        <name>Ca(2+)</name>
        <dbReference type="ChEBI" id="CHEBI:29108"/>
    </ligand>
</feature>
<evidence type="ECO:0000259" key="9">
    <source>
        <dbReference type="PROSITE" id="PS50093"/>
    </source>
</evidence>
<dbReference type="PANTHER" id="PTHR14218:SF15">
    <property type="entry name" value="TRIPEPTIDYL-PEPTIDASE 1"/>
    <property type="match status" value="1"/>
</dbReference>
<keyword evidence="6" id="KW-0865">Zymogen</keyword>
<evidence type="ECO:0000256" key="4">
    <source>
        <dbReference type="ARBA" id="ARBA00022825"/>
    </source>
</evidence>
<evidence type="ECO:0000259" key="10">
    <source>
        <dbReference type="PROSITE" id="PS51695"/>
    </source>
</evidence>
<dbReference type="InterPro" id="IPR000601">
    <property type="entry name" value="PKD_dom"/>
</dbReference>
<name>A0A9X4R690_9BURK</name>
<evidence type="ECO:0000256" key="3">
    <source>
        <dbReference type="ARBA" id="ARBA00022801"/>
    </source>
</evidence>
<dbReference type="SMART" id="SM00089">
    <property type="entry name" value="PKD"/>
    <property type="match status" value="1"/>
</dbReference>
<gene>
    <name evidence="11" type="ORF">EXJ73_01650</name>
</gene>
<accession>A0A9X4R690</accession>
<dbReference type="InterPro" id="IPR050819">
    <property type="entry name" value="Tripeptidyl-peptidase_I"/>
</dbReference>
<evidence type="ECO:0000256" key="7">
    <source>
        <dbReference type="PROSITE-ProRule" id="PRU01032"/>
    </source>
</evidence>
<feature type="domain" description="Peptidase S53" evidence="10">
    <location>
        <begin position="211"/>
        <end position="560"/>
    </location>
</feature>
<keyword evidence="5 7" id="KW-0106">Calcium</keyword>
<dbReference type="InterPro" id="IPR035986">
    <property type="entry name" value="PKD_dom_sf"/>
</dbReference>
<dbReference type="GO" id="GO:0046872">
    <property type="term" value="F:metal ion binding"/>
    <property type="evidence" value="ECO:0007669"/>
    <property type="project" value="UniProtKB-UniRule"/>
</dbReference>
<dbReference type="AlphaFoldDB" id="A0A9X4R690"/>
<dbReference type="SUPFAM" id="SSF49299">
    <property type="entry name" value="PKD domain"/>
    <property type="match status" value="1"/>
</dbReference>
<comment type="cofactor">
    <cofactor evidence="7">
        <name>Ca(2+)</name>
        <dbReference type="ChEBI" id="CHEBI:29108"/>
    </cofactor>
    <text evidence="7">Binds 1 Ca(2+) ion per subunit.</text>
</comment>
<dbReference type="Pfam" id="PF18911">
    <property type="entry name" value="PKD_4"/>
    <property type="match status" value="1"/>
</dbReference>
<feature type="binding site" evidence="7">
    <location>
        <position position="525"/>
    </location>
    <ligand>
        <name>Ca(2+)</name>
        <dbReference type="ChEBI" id="CHEBI:29108"/>
    </ligand>
</feature>
<dbReference type="PROSITE" id="PS00138">
    <property type="entry name" value="SUBTILASE_SER"/>
    <property type="match status" value="1"/>
</dbReference>
<feature type="binding site" evidence="7">
    <location>
        <position position="524"/>
    </location>
    <ligand>
        <name>Ca(2+)</name>
        <dbReference type="ChEBI" id="CHEBI:29108"/>
    </ligand>
</feature>
<feature type="active site" description="Charge relay system" evidence="7">
    <location>
        <position position="280"/>
    </location>
</feature>
<feature type="signal peptide" evidence="8">
    <location>
        <begin position="1"/>
        <end position="24"/>
    </location>
</feature>